<dbReference type="PROSITE" id="PS51257">
    <property type="entry name" value="PROKAR_LIPOPROTEIN"/>
    <property type="match status" value="1"/>
</dbReference>
<dbReference type="STRING" id="1127673.GLIP_4357"/>
<dbReference type="EMBL" id="BAEN01000076">
    <property type="protein sequence ID" value="GAC16968.1"/>
    <property type="molecule type" value="Genomic_DNA"/>
</dbReference>
<sequence>MGKMNKLGLILLVAIGLTGCAEKQQTPQKIALQGQWLTEQSGEAMLNPQTSGLKGWRGKLLSVSDGSADISQRKQLHIIEPNTAAVLAESLTFVMSDRVQQSCFAAYLNDAPDLEALAVDPDDDKVFIVVTEDATRSESMSESCFEKYQNSGSTQYPTLLLRLELQENNELLVSHVRPIQFQASLQIGDFPNDGIEALAFGPDDTLYLGMEKDKKVKARIFSLKIDDDFWLSEEFAQVTDLQLNLPKYDSGNHPINGMDYLPRENHPGYLVAAARNDNNIWLIDLAKQKETKVIAVEFYAPTHSKEENCGPWELMDNASLEGVAVVGSTIWMINDPWKRYYPDNIICEVNRVNYEKMAPLLFSMPVDPNWFN</sequence>
<keyword evidence="2" id="KW-1185">Reference proteome</keyword>
<proteinExistence type="predicted"/>
<evidence type="ECO:0008006" key="3">
    <source>
        <dbReference type="Google" id="ProtNLM"/>
    </source>
</evidence>
<dbReference type="OrthoDB" id="5756737at2"/>
<dbReference type="Proteomes" id="UP000006334">
    <property type="component" value="Unassembled WGS sequence"/>
</dbReference>
<evidence type="ECO:0000313" key="1">
    <source>
        <dbReference type="EMBL" id="GAC16968.1"/>
    </source>
</evidence>
<gene>
    <name evidence="1" type="ORF">GLIP_4357</name>
</gene>
<dbReference type="eggNOG" id="ENOG502Z98Q">
    <property type="taxonomic scope" value="Bacteria"/>
</dbReference>
<comment type="caution">
    <text evidence="1">The sequence shown here is derived from an EMBL/GenBank/DDBJ whole genome shotgun (WGS) entry which is preliminary data.</text>
</comment>
<name>K6YK31_9ALTE</name>
<accession>K6YK31</accession>
<dbReference type="AlphaFoldDB" id="K6YK31"/>
<dbReference type="SUPFAM" id="SSF75011">
    <property type="entry name" value="3-carboxy-cis,cis-mucoante lactonizing enzyme"/>
    <property type="match status" value="1"/>
</dbReference>
<evidence type="ECO:0000313" key="2">
    <source>
        <dbReference type="Proteomes" id="UP000006334"/>
    </source>
</evidence>
<organism evidence="1 2">
    <name type="scientific">Aliiglaciecola lipolytica E3</name>
    <dbReference type="NCBI Taxonomy" id="1127673"/>
    <lineage>
        <taxon>Bacteria</taxon>
        <taxon>Pseudomonadati</taxon>
        <taxon>Pseudomonadota</taxon>
        <taxon>Gammaproteobacteria</taxon>
        <taxon>Alteromonadales</taxon>
        <taxon>Alteromonadaceae</taxon>
        <taxon>Aliiglaciecola</taxon>
    </lineage>
</organism>
<reference evidence="1 2" key="1">
    <citation type="journal article" date="2017" name="Antonie Van Leeuwenhoek">
        <title>Rhizobium rhizosphaerae sp. nov., a novel species isolated from rice rhizosphere.</title>
        <authorList>
            <person name="Zhao J.J."/>
            <person name="Zhang J."/>
            <person name="Zhang R.J."/>
            <person name="Zhang C.W."/>
            <person name="Yin H.Q."/>
            <person name="Zhang X.X."/>
        </authorList>
    </citation>
    <scope>NUCLEOTIDE SEQUENCE [LARGE SCALE GENOMIC DNA]</scope>
    <source>
        <strain evidence="1 2">E3</strain>
    </source>
</reference>
<protein>
    <recommendedName>
        <fullName evidence="3">Phytase-like domain-containing protein</fullName>
    </recommendedName>
</protein>